<dbReference type="AlphaFoldDB" id="G2ZMR0"/>
<organism evidence="1">
    <name type="scientific">blood disease bacterium R229</name>
    <dbReference type="NCBI Taxonomy" id="741978"/>
    <lineage>
        <taxon>Bacteria</taxon>
        <taxon>Pseudomonadati</taxon>
        <taxon>Pseudomonadota</taxon>
        <taxon>Betaproteobacteria</taxon>
        <taxon>Burkholderiales</taxon>
        <taxon>Burkholderiaceae</taxon>
        <taxon>Ralstonia</taxon>
        <taxon>Ralstonia solanacearum species complex</taxon>
    </lineage>
</organism>
<evidence type="ECO:0000313" key="1">
    <source>
        <dbReference type="EMBL" id="CCA80323.1"/>
    </source>
</evidence>
<accession>G2ZMR0</accession>
<reference evidence="1" key="1">
    <citation type="journal article" date="2011" name="PLoS ONE">
        <title>Ralstonia syzygii, the Blood Disease Bacterium and some Asian R. solanacearum strains form a single genomic species despite divergent lifestyles.</title>
        <authorList>
            <person name="Remenant B."/>
            <person name="de Cambiaire J.C."/>
            <person name="Cellier G."/>
            <person name="Jacobs J.M."/>
            <person name="Mangenot S."/>
            <person name="Barbe V."/>
            <person name="Lajus A."/>
            <person name="Vallenet D."/>
            <person name="Medigue C."/>
            <person name="Fegan M."/>
            <person name="Allen C."/>
            <person name="Prior P."/>
        </authorList>
    </citation>
    <scope>NUCLEOTIDE SEQUENCE</scope>
    <source>
        <strain evidence="1">R229</strain>
    </source>
</reference>
<gene>
    <name evidence="1" type="ORF">BDB_100002</name>
</gene>
<protein>
    <submittedName>
        <fullName evidence="1">Uncharacterized protein</fullName>
    </submittedName>
</protein>
<dbReference type="EMBL" id="FR854066">
    <property type="protein sequence ID" value="CCA80323.1"/>
    <property type="molecule type" value="Genomic_DNA"/>
</dbReference>
<name>G2ZMR0_9RALS</name>
<proteinExistence type="predicted"/>
<reference evidence="1" key="2">
    <citation type="submission" date="2011-04" db="EMBL/GenBank/DDBJ databases">
        <authorList>
            <person name="Genoscope - CEA"/>
        </authorList>
    </citation>
    <scope>NUCLEOTIDE SEQUENCE</scope>
    <source>
        <strain evidence="1">R229</strain>
    </source>
</reference>
<sequence length="84" mass="9011">MRLSCCQSFLQTQRGLVGAERCAAYFALEQAKLNIAPAQAALKRAVEARSINEALLAAGRIARIALLQSDAARLDPLATQPGRM</sequence>